<dbReference type="InterPro" id="IPR027417">
    <property type="entry name" value="P-loop_NTPase"/>
</dbReference>
<name>A0A6S7B2J3_9BURK</name>
<reference evidence="2 3" key="1">
    <citation type="submission" date="2020-04" db="EMBL/GenBank/DDBJ databases">
        <authorList>
            <person name="De Canck E."/>
        </authorList>
    </citation>
    <scope>NUCLEOTIDE SEQUENCE [LARGE SCALE GENOMIC DNA]</scope>
    <source>
        <strain evidence="2 3">LMG 28614</strain>
    </source>
</reference>
<keyword evidence="3" id="KW-1185">Reference proteome</keyword>
<organism evidence="2 3">
    <name type="scientific">Paraburkholderia ultramafica</name>
    <dbReference type="NCBI Taxonomy" id="1544867"/>
    <lineage>
        <taxon>Bacteria</taxon>
        <taxon>Pseudomonadati</taxon>
        <taxon>Pseudomonadota</taxon>
        <taxon>Betaproteobacteria</taxon>
        <taxon>Burkholderiales</taxon>
        <taxon>Burkholderiaceae</taxon>
        <taxon>Paraburkholderia</taxon>
    </lineage>
</organism>
<evidence type="ECO:0000259" key="1">
    <source>
        <dbReference type="Pfam" id="PF13166"/>
    </source>
</evidence>
<accession>A0A6S7B2J3</accession>
<protein>
    <recommendedName>
        <fullName evidence="1">Protein CR006 P-loop domain-containing protein</fullName>
    </recommendedName>
</protein>
<proteinExistence type="predicted"/>
<dbReference type="RefSeq" id="WP_175149548.1">
    <property type="nucleotide sequence ID" value="NZ_CADIKK010000008.1"/>
</dbReference>
<dbReference type="InterPro" id="IPR026866">
    <property type="entry name" value="CR006_AAA"/>
</dbReference>
<dbReference type="Pfam" id="PF13166">
    <property type="entry name" value="AAA_13"/>
    <property type="match status" value="1"/>
</dbReference>
<evidence type="ECO:0000313" key="3">
    <source>
        <dbReference type="Proteomes" id="UP000494365"/>
    </source>
</evidence>
<feature type="domain" description="Protein CR006 P-loop" evidence="1">
    <location>
        <begin position="250"/>
        <end position="610"/>
    </location>
</feature>
<dbReference type="PANTHER" id="PTHR32114">
    <property type="entry name" value="ABC TRANSPORTER ABCH.3"/>
    <property type="match status" value="1"/>
</dbReference>
<dbReference type="EMBL" id="CADIKK010000008">
    <property type="protein sequence ID" value="CAB3785882.1"/>
    <property type="molecule type" value="Genomic_DNA"/>
</dbReference>
<dbReference type="SUPFAM" id="SSF52540">
    <property type="entry name" value="P-loop containing nucleoside triphosphate hydrolases"/>
    <property type="match status" value="1"/>
</dbReference>
<dbReference type="Gene3D" id="3.40.50.300">
    <property type="entry name" value="P-loop containing nucleotide triphosphate hydrolases"/>
    <property type="match status" value="1"/>
</dbReference>
<dbReference type="Proteomes" id="UP000494365">
    <property type="component" value="Unassembled WGS sequence"/>
</dbReference>
<sequence length="764" mass="82452">MSLDRIQLLRNVGQFDSVNEGAQLPLTRLALIYAENGRGKTTLASILRSAGTGNAQLITERHRLGAQRPPHLVLAPRAGPPLVFQNGAWSTTLPDIAVFDDHFVAQNVCAGVEIGTSHRQNLHELILGAQGVALNAALQVHVARIEEHNRTLRALSDAIPAEARGAMTVDAFCALAARADIDGEIQEAERNLAAAQSADAVRQAETFSAFSLPAFDTQSIDALLARTLPDLEAAAAAGVHAHLTKLGQEGATWVSDGVRSVSGVSAGLDHEICPFCAQDLAGSPLLRHYQAYFSAAYDGLKRNVAQQIETLNNTHGGLAALTFERSVREAEQRRTFWGAFLQAPEIIVDTAVLTSAWAEARDAVADALTAKQAAPLEVSMLPEVALAAIAAYEAAKVDITVCSDSLLACNAQIALVKERAATANVAALISDLTRLRSTRARHSAAVAPHCAAYLAEKGAKTQTEGLREQARDALNNYRRNIFPAYQGVINQYLGRFNAGFRLDQVDSVNTRGGSACSYSVLINNAAVPQTADAGPSFRNTLSAGDRNALALAFFFASLEQDQQLARKIVVIDDPMTSLDEHRSLTTVQELRRLLPRVAQVIVLSHSKPFLCNLWEGASIADRTAIRLVRAAAGSTFAPWDVRQDCITEHDRRHELVTDYLQAADPAVERQVAAALRPILEAFARVAYPTTFQPGGLLGPFIGICEQRVNTPDQILGQTDIAELRALLDYANLFHHDSNPAWATQVINDQALVNFAQRTLAFARR</sequence>
<evidence type="ECO:0000313" key="2">
    <source>
        <dbReference type="EMBL" id="CAB3785882.1"/>
    </source>
</evidence>
<gene>
    <name evidence="2" type="ORF">LMG28614_02228</name>
</gene>
<dbReference type="AlphaFoldDB" id="A0A6S7B2J3"/>
<dbReference type="PANTHER" id="PTHR32114:SF2">
    <property type="entry name" value="ABC TRANSPORTER ABCH.3"/>
    <property type="match status" value="1"/>
</dbReference>